<evidence type="ECO:0000256" key="2">
    <source>
        <dbReference type="SAM" id="SignalP"/>
    </source>
</evidence>
<reference evidence="4" key="1">
    <citation type="journal article" date="2019" name="Int. J. Syst. Evol. Microbiol.">
        <title>The Global Catalogue of Microorganisms (GCM) 10K type strain sequencing project: providing services to taxonomists for standard genome sequencing and annotation.</title>
        <authorList>
            <consortium name="The Broad Institute Genomics Platform"/>
            <consortium name="The Broad Institute Genome Sequencing Center for Infectious Disease"/>
            <person name="Wu L."/>
            <person name="Ma J."/>
        </authorList>
    </citation>
    <scope>NUCLEOTIDE SEQUENCE [LARGE SCALE GENOMIC DNA]</scope>
    <source>
        <strain evidence="4">JCM 17458</strain>
    </source>
</reference>
<evidence type="ECO:0000313" key="3">
    <source>
        <dbReference type="EMBL" id="GAA4283227.1"/>
    </source>
</evidence>
<organism evidence="3 4">
    <name type="scientific">Brevibacterium daeguense</name>
    <dbReference type="NCBI Taxonomy" id="909936"/>
    <lineage>
        <taxon>Bacteria</taxon>
        <taxon>Bacillati</taxon>
        <taxon>Actinomycetota</taxon>
        <taxon>Actinomycetes</taxon>
        <taxon>Micrococcales</taxon>
        <taxon>Brevibacteriaceae</taxon>
        <taxon>Brevibacterium</taxon>
    </lineage>
</organism>
<keyword evidence="2" id="KW-0732">Signal</keyword>
<gene>
    <name evidence="3" type="ORF">GCM10022261_07580</name>
</gene>
<feature type="region of interest" description="Disordered" evidence="1">
    <location>
        <begin position="32"/>
        <end position="69"/>
    </location>
</feature>
<keyword evidence="4" id="KW-1185">Reference proteome</keyword>
<feature type="signal peptide" evidence="2">
    <location>
        <begin position="1"/>
        <end position="26"/>
    </location>
</feature>
<accession>A0ABP8EH15</accession>
<dbReference type="PROSITE" id="PS51257">
    <property type="entry name" value="PROKAR_LIPOPROTEIN"/>
    <property type="match status" value="1"/>
</dbReference>
<protein>
    <submittedName>
        <fullName evidence="3">Uncharacterized protein</fullName>
    </submittedName>
</protein>
<feature type="compositionally biased region" description="Low complexity" evidence="1">
    <location>
        <begin position="36"/>
        <end position="47"/>
    </location>
</feature>
<evidence type="ECO:0000313" key="4">
    <source>
        <dbReference type="Proteomes" id="UP001501586"/>
    </source>
</evidence>
<feature type="chain" id="PRO_5046930866" evidence="2">
    <location>
        <begin position="27"/>
        <end position="211"/>
    </location>
</feature>
<sequence>MEILLKRQGRRLCSAVVLAASCVTLAACQTGDSSVTPAAPAAADPTPTIAPEPDPTSTRPTDASAADGAVPEEIRQADETEEAKTIRTFFSGLAKGVNDGDFDNQELRDTSSQERFERNEQTMAVYEGLHFPGPIPFTATDVTSSGQYASVIGCSVDTGWAQNEAGEPVGTWTTSAARIELIREDDRWKVDVISPSGVDCTDVPLEKKEWQ</sequence>
<proteinExistence type="predicted"/>
<dbReference type="EMBL" id="BAABAZ010000004">
    <property type="protein sequence ID" value="GAA4283227.1"/>
    <property type="molecule type" value="Genomic_DNA"/>
</dbReference>
<comment type="caution">
    <text evidence="3">The sequence shown here is derived from an EMBL/GenBank/DDBJ whole genome shotgun (WGS) entry which is preliminary data.</text>
</comment>
<evidence type="ECO:0000256" key="1">
    <source>
        <dbReference type="SAM" id="MobiDB-lite"/>
    </source>
</evidence>
<dbReference type="Proteomes" id="UP001501586">
    <property type="component" value="Unassembled WGS sequence"/>
</dbReference>
<name>A0ABP8EH15_9MICO</name>
<dbReference type="RefSeq" id="WP_236864311.1">
    <property type="nucleotide sequence ID" value="NZ_BAABAZ010000004.1"/>
</dbReference>